<dbReference type="GO" id="GO:0000175">
    <property type="term" value="F:3'-5'-RNA exonuclease activity"/>
    <property type="evidence" value="ECO:0007669"/>
    <property type="project" value="TreeGrafter"/>
</dbReference>
<dbReference type="InterPro" id="IPR012337">
    <property type="entry name" value="RNaseH-like_sf"/>
</dbReference>
<dbReference type="Gene3D" id="3.30.420.10">
    <property type="entry name" value="Ribonuclease H-like superfamily/Ribonuclease H"/>
    <property type="match status" value="2"/>
</dbReference>
<dbReference type="PANTHER" id="PTHR15092:SF22">
    <property type="entry name" value="POLY(A)-SPECIFIC RIBONUCLEASE PNLDC1"/>
    <property type="match status" value="1"/>
</dbReference>
<protein>
    <submittedName>
        <fullName evidence="3">Specific ribonuclease PARN</fullName>
    </submittedName>
</protein>
<dbReference type="GO" id="GO:0003723">
    <property type="term" value="F:RNA binding"/>
    <property type="evidence" value="ECO:0007669"/>
    <property type="project" value="TreeGrafter"/>
</dbReference>
<keyword evidence="4" id="KW-1185">Reference proteome</keyword>
<name>A0A9N8DXP2_9STRA</name>
<evidence type="ECO:0000313" key="3">
    <source>
        <dbReference type="EMBL" id="CAB9509054.1"/>
    </source>
</evidence>
<dbReference type="Proteomes" id="UP001153069">
    <property type="component" value="Unassembled WGS sequence"/>
</dbReference>
<feature type="region of interest" description="Disordered" evidence="2">
    <location>
        <begin position="640"/>
        <end position="667"/>
    </location>
</feature>
<gene>
    <name evidence="3" type="ORF">SEMRO_373_G128990.1</name>
</gene>
<evidence type="ECO:0000256" key="2">
    <source>
        <dbReference type="SAM" id="MobiDB-lite"/>
    </source>
</evidence>
<sequence>MVNVTKSNFIEQSNDLIQRLPSAAFVSIDEEMTGISIPNTPRPPKDQTPNERYQTLKAVPEKFQIIQLGVCLFHEHPDYHGSGSIPEFVCRRYNFFMFPPADNHITREVVLNASSIAFLAQHNMDFDMWTRQGTPFVTGNVAEDLIAQYHQKQQSIQEKKKQNVSNALRPGRRRVELRRTEDIDFHARAMASLREWLDGAQPPPPNEQQEEGLSFLLPPANSFLRRALYESIAVEYPALILESAGPTHPNQIRVLRLNEQEQQAREERLLRESWQDLIVNKIGVWRVFMALSLACHGLEIPCNSITFAGQVGDIDWGRSFETLGHLKSTGRQIPMVVHNGYMDLMFLLTHFHSHKLPANFVGAKRLIHSYFPVVYDTKFMATECGRAALWNDSTNTALEPLFVKFVSGNEDMNGLVVLDDSDETGNDQSHDASYDAYMTGCVFAFFCRFITLHEHFDCDTSNSPAIHRKVGSFSHLLCDASDELVRKLFGPNKLYLMQSIYAVDLETAEDPHCRGMISESIFRISNFDPSVTTRTIISCLSNVIDTRGERVNFELYWCNDTTFLVAASSKVAPRVATAQTDILKEHGRFIYQGLRLRFPTADIVSWAELRKQEEKEEEITWSSRVLSVLRYAFGWGDKEAGRKRGNDAIDAAEDEDVEPQPKRRRVC</sequence>
<organism evidence="3 4">
    <name type="scientific">Seminavis robusta</name>
    <dbReference type="NCBI Taxonomy" id="568900"/>
    <lineage>
        <taxon>Eukaryota</taxon>
        <taxon>Sar</taxon>
        <taxon>Stramenopiles</taxon>
        <taxon>Ochrophyta</taxon>
        <taxon>Bacillariophyta</taxon>
        <taxon>Bacillariophyceae</taxon>
        <taxon>Bacillariophycidae</taxon>
        <taxon>Naviculales</taxon>
        <taxon>Naviculaceae</taxon>
        <taxon>Seminavis</taxon>
    </lineage>
</organism>
<dbReference type="InterPro" id="IPR006941">
    <property type="entry name" value="RNase_CAF1"/>
</dbReference>
<dbReference type="SUPFAM" id="SSF53098">
    <property type="entry name" value="Ribonuclease H-like"/>
    <property type="match status" value="1"/>
</dbReference>
<comment type="caution">
    <text evidence="3">The sequence shown here is derived from an EMBL/GenBank/DDBJ whole genome shotgun (WGS) entry which is preliminary data.</text>
</comment>
<dbReference type="Pfam" id="PF04857">
    <property type="entry name" value="CAF1"/>
    <property type="match status" value="1"/>
</dbReference>
<comment type="similarity">
    <text evidence="1">Belongs to the CAF1 family.</text>
</comment>
<accession>A0A9N8DXP2</accession>
<dbReference type="InterPro" id="IPR036397">
    <property type="entry name" value="RNaseH_sf"/>
</dbReference>
<dbReference type="OrthoDB" id="1432093at2759"/>
<dbReference type="AlphaFoldDB" id="A0A9N8DXP2"/>
<dbReference type="PANTHER" id="PTHR15092">
    <property type="entry name" value="POLY A -SPECIFIC RIBONUCLEASE/TARGET OF EGR1, MEMBER 1"/>
    <property type="match status" value="1"/>
</dbReference>
<dbReference type="InterPro" id="IPR051181">
    <property type="entry name" value="CAF1_poly(A)_ribonucleases"/>
</dbReference>
<reference evidence="3" key="1">
    <citation type="submission" date="2020-06" db="EMBL/GenBank/DDBJ databases">
        <authorList>
            <consortium name="Plant Systems Biology data submission"/>
        </authorList>
    </citation>
    <scope>NUCLEOTIDE SEQUENCE</scope>
    <source>
        <strain evidence="3">D6</strain>
    </source>
</reference>
<dbReference type="EMBL" id="CAICTM010000372">
    <property type="protein sequence ID" value="CAB9509054.1"/>
    <property type="molecule type" value="Genomic_DNA"/>
</dbReference>
<evidence type="ECO:0000256" key="1">
    <source>
        <dbReference type="ARBA" id="ARBA00008372"/>
    </source>
</evidence>
<evidence type="ECO:0000313" key="4">
    <source>
        <dbReference type="Proteomes" id="UP001153069"/>
    </source>
</evidence>
<proteinExistence type="inferred from homology"/>